<keyword evidence="2" id="KW-0812">Transmembrane</keyword>
<evidence type="ECO:0000313" key="5">
    <source>
        <dbReference type="Proteomes" id="UP000471293"/>
    </source>
</evidence>
<evidence type="ECO:0000313" key="4">
    <source>
        <dbReference type="EMBL" id="NEA17967.1"/>
    </source>
</evidence>
<feature type="region of interest" description="Disordered" evidence="1">
    <location>
        <begin position="1"/>
        <end position="91"/>
    </location>
</feature>
<keyword evidence="6" id="KW-1185">Reference proteome</keyword>
<reference evidence="4 5" key="1">
    <citation type="submission" date="2020-01" db="EMBL/GenBank/DDBJ databases">
        <title>Insect and environment-associated Actinomycetes.</title>
        <authorList>
            <person name="Currrie C."/>
            <person name="Chevrette M."/>
            <person name="Carlson C."/>
            <person name="Stubbendieck R."/>
            <person name="Wendt-Pienkowski E."/>
        </authorList>
    </citation>
    <scope>NUCLEOTIDE SEQUENCE [LARGE SCALE GENOMIC DNA]</scope>
    <source>
        <strain evidence="4 5">SID11342</strain>
    </source>
</reference>
<proteinExistence type="predicted"/>
<accession>A0A6N9U2Z2</accession>
<dbReference type="Proteomes" id="UP000471293">
    <property type="component" value="Unassembled WGS sequence"/>
</dbReference>
<dbReference type="EMBL" id="JAHUVW010000001">
    <property type="protein sequence ID" value="MBV7670548.1"/>
    <property type="molecule type" value="Genomic_DNA"/>
</dbReference>
<feature type="compositionally biased region" description="Low complexity" evidence="1">
    <location>
        <begin position="70"/>
        <end position="85"/>
    </location>
</feature>
<sequence>MSDPNPYADDSYKWGPPQQPGNPPTMPDGPGQGFGFTAPGAAPAYGYPQPLPDSAAQPGPGYGYPGPGGQPTQPGYNPTAQQPGQGYPGGGTAMLSFGDITVMNDGIVTPSGTMPLKGAVWTATDMSRTEEKIPTVAIVLAIVFALFCLVGLLFLLMKEKKTTGFVQVTVTSGGRHHSTMIPANGPETFQMVMAQVNTARSMSA</sequence>
<dbReference type="AlphaFoldDB" id="A0A6N9U2Z2"/>
<organism evidence="4 5">
    <name type="scientific">Streptomyces halstedii</name>
    <dbReference type="NCBI Taxonomy" id="1944"/>
    <lineage>
        <taxon>Bacteria</taxon>
        <taxon>Bacillati</taxon>
        <taxon>Actinomycetota</taxon>
        <taxon>Actinomycetes</taxon>
        <taxon>Kitasatosporales</taxon>
        <taxon>Streptomycetaceae</taxon>
        <taxon>Streptomyces</taxon>
    </lineage>
</organism>
<evidence type="ECO:0000256" key="1">
    <source>
        <dbReference type="SAM" id="MobiDB-lite"/>
    </source>
</evidence>
<protein>
    <submittedName>
        <fullName evidence="4">Uncharacterized protein</fullName>
    </submittedName>
</protein>
<reference evidence="3 6" key="2">
    <citation type="submission" date="2021-07" db="EMBL/GenBank/DDBJ databases">
        <title>Sequencing Streptomyces halstedii LGO-A4 genome an citrus endophytic actinomycete.</title>
        <authorList>
            <person name="Samborskyy M."/>
            <person name="Scott N."/>
            <person name="Deglau R."/>
            <person name="Dickens S."/>
            <person name="Oliveira L.G."/>
        </authorList>
    </citation>
    <scope>NUCLEOTIDE SEQUENCE [LARGE SCALE GENOMIC DNA]</scope>
    <source>
        <strain evidence="3 6">LGO-A4</strain>
    </source>
</reference>
<feature type="compositionally biased region" description="Pro residues" evidence="1">
    <location>
        <begin position="17"/>
        <end position="27"/>
    </location>
</feature>
<dbReference type="EMBL" id="JAAGLQ010000456">
    <property type="protein sequence ID" value="NEA17967.1"/>
    <property type="molecule type" value="Genomic_DNA"/>
</dbReference>
<gene>
    <name evidence="4" type="ORF">G3I29_21125</name>
    <name evidence="3" type="ORF">STHAL_13870</name>
</gene>
<keyword evidence="2" id="KW-1133">Transmembrane helix</keyword>
<keyword evidence="2" id="KW-0472">Membrane</keyword>
<dbReference type="Proteomes" id="UP000735541">
    <property type="component" value="Unassembled WGS sequence"/>
</dbReference>
<name>A0A6N9U2Z2_STRHA</name>
<feature type="compositionally biased region" description="Gly residues" evidence="1">
    <location>
        <begin position="60"/>
        <end position="69"/>
    </location>
</feature>
<evidence type="ECO:0000313" key="6">
    <source>
        <dbReference type="Proteomes" id="UP000735541"/>
    </source>
</evidence>
<dbReference type="RefSeq" id="WP_103490053.1">
    <property type="nucleotide sequence ID" value="NZ_JAAGLQ010000456.1"/>
</dbReference>
<evidence type="ECO:0000256" key="2">
    <source>
        <dbReference type="SAM" id="Phobius"/>
    </source>
</evidence>
<feature type="transmembrane region" description="Helical" evidence="2">
    <location>
        <begin position="136"/>
        <end position="157"/>
    </location>
</feature>
<comment type="caution">
    <text evidence="4">The sequence shown here is derived from an EMBL/GenBank/DDBJ whole genome shotgun (WGS) entry which is preliminary data.</text>
</comment>
<evidence type="ECO:0000313" key="3">
    <source>
        <dbReference type="EMBL" id="MBV7670548.1"/>
    </source>
</evidence>
<feature type="compositionally biased region" description="Low complexity" evidence="1">
    <location>
        <begin position="35"/>
        <end position="48"/>
    </location>
</feature>